<keyword evidence="2 7" id="KW-0813">Transport</keyword>
<feature type="transmembrane region" description="Helical" evidence="7">
    <location>
        <begin position="31"/>
        <end position="49"/>
    </location>
</feature>
<dbReference type="PROSITE" id="PS50928">
    <property type="entry name" value="ABC_TM1"/>
    <property type="match status" value="1"/>
</dbReference>
<feature type="transmembrane region" description="Helical" evidence="7">
    <location>
        <begin position="127"/>
        <end position="149"/>
    </location>
</feature>
<protein>
    <submittedName>
        <fullName evidence="9">Carbohydrate ABC transporter permease</fullName>
    </submittedName>
</protein>
<sequence length="328" mass="37618">MKTSEYETLKENMRHRGYVLSRKLMKGLWSLIRSVLIIGICFVIIYPLLSKISVSFMEEIDFYDASVKYIPRHFTWNNYVEAFQGIKFPETFRNTIFLSLVTSIFHMASCTFVAYGFARFQFKWKKVLLALVVISIVIPPQVTMVSNYINFKYFDIFGIYKLITGNQGINLLNSFAPFFILGITASGIKNGLYIFLMIQYFRGMPKALDEAAYIDGASFFQVFRYIMLPGAIPMMATVFLFSFVWQYNDVYYATILFTELQVFSTSIQGLARTTLWDVTSSIGSESNMAYQALIRSAATVMVIAPLIVLYTFTQKLFVESVSRSGLKL</sequence>
<feature type="domain" description="ABC transmembrane type-1" evidence="8">
    <location>
        <begin position="92"/>
        <end position="312"/>
    </location>
</feature>
<dbReference type="Proteomes" id="UP000683246">
    <property type="component" value="Chromosome"/>
</dbReference>
<dbReference type="RefSeq" id="WP_212697782.1">
    <property type="nucleotide sequence ID" value="NZ_CP058649.1"/>
</dbReference>
<dbReference type="EMBL" id="CP058649">
    <property type="protein sequence ID" value="QUI22298.1"/>
    <property type="molecule type" value="Genomic_DNA"/>
</dbReference>
<name>A0A8J8MJA3_9FIRM</name>
<dbReference type="SUPFAM" id="SSF161098">
    <property type="entry name" value="MetI-like"/>
    <property type="match status" value="1"/>
</dbReference>
<dbReference type="InterPro" id="IPR035906">
    <property type="entry name" value="MetI-like_sf"/>
</dbReference>
<evidence type="ECO:0000256" key="7">
    <source>
        <dbReference type="RuleBase" id="RU363032"/>
    </source>
</evidence>
<dbReference type="PANTHER" id="PTHR43744">
    <property type="entry name" value="ABC TRANSPORTER PERMEASE PROTEIN MG189-RELATED-RELATED"/>
    <property type="match status" value="1"/>
</dbReference>
<feature type="transmembrane region" description="Helical" evidence="7">
    <location>
        <begin position="96"/>
        <end position="115"/>
    </location>
</feature>
<evidence type="ECO:0000256" key="2">
    <source>
        <dbReference type="ARBA" id="ARBA00022448"/>
    </source>
</evidence>
<dbReference type="AlphaFoldDB" id="A0A8J8MJA3"/>
<dbReference type="CDD" id="cd06261">
    <property type="entry name" value="TM_PBP2"/>
    <property type="match status" value="1"/>
</dbReference>
<gene>
    <name evidence="9" type="ORF">HZI73_08300</name>
</gene>
<accession>A0A8J8MJA3</accession>
<comment type="similarity">
    <text evidence="7">Belongs to the binding-protein-dependent transport system permease family.</text>
</comment>
<dbReference type="InterPro" id="IPR000515">
    <property type="entry name" value="MetI-like"/>
</dbReference>
<feature type="transmembrane region" description="Helical" evidence="7">
    <location>
        <begin position="178"/>
        <end position="201"/>
    </location>
</feature>
<dbReference type="KEGG" id="vpy:HZI73_08300"/>
<dbReference type="PANTHER" id="PTHR43744:SF6">
    <property type="entry name" value="ABC TRANSPORTER PERMEASE PROTEIN YESQ-RELATED"/>
    <property type="match status" value="1"/>
</dbReference>
<proteinExistence type="inferred from homology"/>
<evidence type="ECO:0000256" key="4">
    <source>
        <dbReference type="ARBA" id="ARBA00022692"/>
    </source>
</evidence>
<comment type="subcellular location">
    <subcellularLocation>
        <location evidence="1 7">Cell membrane</location>
        <topology evidence="1 7">Multi-pass membrane protein</topology>
    </subcellularLocation>
</comment>
<dbReference type="GO" id="GO:0055085">
    <property type="term" value="P:transmembrane transport"/>
    <property type="evidence" value="ECO:0007669"/>
    <property type="project" value="InterPro"/>
</dbReference>
<reference evidence="9" key="1">
    <citation type="submission" date="2020-07" db="EMBL/GenBank/DDBJ databases">
        <title>Vallitalea pronyensis genome.</title>
        <authorList>
            <person name="Postec A."/>
        </authorList>
    </citation>
    <scope>NUCLEOTIDE SEQUENCE</scope>
    <source>
        <strain evidence="9">FatNI3</strain>
    </source>
</reference>
<evidence type="ECO:0000256" key="1">
    <source>
        <dbReference type="ARBA" id="ARBA00004651"/>
    </source>
</evidence>
<evidence type="ECO:0000313" key="9">
    <source>
        <dbReference type="EMBL" id="QUI22298.1"/>
    </source>
</evidence>
<evidence type="ECO:0000256" key="5">
    <source>
        <dbReference type="ARBA" id="ARBA00022989"/>
    </source>
</evidence>
<dbReference type="Gene3D" id="1.10.3720.10">
    <property type="entry name" value="MetI-like"/>
    <property type="match status" value="1"/>
</dbReference>
<keyword evidence="10" id="KW-1185">Reference proteome</keyword>
<feature type="transmembrane region" description="Helical" evidence="7">
    <location>
        <begin position="292"/>
        <end position="312"/>
    </location>
</feature>
<evidence type="ECO:0000313" key="10">
    <source>
        <dbReference type="Proteomes" id="UP000683246"/>
    </source>
</evidence>
<evidence type="ECO:0000259" key="8">
    <source>
        <dbReference type="PROSITE" id="PS50928"/>
    </source>
</evidence>
<evidence type="ECO:0000256" key="3">
    <source>
        <dbReference type="ARBA" id="ARBA00022475"/>
    </source>
</evidence>
<evidence type="ECO:0000256" key="6">
    <source>
        <dbReference type="ARBA" id="ARBA00023136"/>
    </source>
</evidence>
<feature type="transmembrane region" description="Helical" evidence="7">
    <location>
        <begin position="222"/>
        <end position="244"/>
    </location>
</feature>
<organism evidence="9 10">
    <name type="scientific">Vallitalea pronyensis</name>
    <dbReference type="NCBI Taxonomy" id="1348613"/>
    <lineage>
        <taxon>Bacteria</taxon>
        <taxon>Bacillati</taxon>
        <taxon>Bacillota</taxon>
        <taxon>Clostridia</taxon>
        <taxon>Lachnospirales</taxon>
        <taxon>Vallitaleaceae</taxon>
        <taxon>Vallitalea</taxon>
    </lineage>
</organism>
<dbReference type="Pfam" id="PF00528">
    <property type="entry name" value="BPD_transp_1"/>
    <property type="match status" value="1"/>
</dbReference>
<keyword evidence="5 7" id="KW-1133">Transmembrane helix</keyword>
<dbReference type="GO" id="GO:0005886">
    <property type="term" value="C:plasma membrane"/>
    <property type="evidence" value="ECO:0007669"/>
    <property type="project" value="UniProtKB-SubCell"/>
</dbReference>
<keyword evidence="3" id="KW-1003">Cell membrane</keyword>
<keyword evidence="6 7" id="KW-0472">Membrane</keyword>
<keyword evidence="4 7" id="KW-0812">Transmembrane</keyword>